<sequence length="502" mass="55654">MKNLCIALLLIVALHADFAIDKIFSVSYERGQITVHNNTDVATGIDNFYVSGDDLYLLHSSEQRILHYSLSQQEYIKSIDIPAFAIDIAVQGQVIFVVTSDQKLHIINSRQISSHSVGKDVISGIHIVNNMPVLHLANGSTLDPSQDGRTVKGWQYGNTHVYTEKVAQNMGKVVVHHNDLEMTFDIPTELELGSIVPLGVHGDKVFVRIENLISSSPIQVSQQILCLNIRNRGHVIATTIPNIHNNFSYNDCKQIGNTLFKMMLTPQGIDIITLSTEKDGATAWPYDYAHHYNDHLSQIAEPVTDEVVEEPKTRISRSQIIWNAEAYLGVYWSCKSKNTTGLKTLPDGSKIRTPKWVKSGSHYKIPYKWGGFTSVSVFKQKASQGKYAGSDYTKSVSWGDNHCVGVDCSGFVSRAWGTSKKYGTSTIGQVSTQLSSTSKLKKGDALNKRGSHIVLVIENNPSGTVSVIEASGIDWAVSKRTRNLSSMSGYKPIYYNNVSEWK</sequence>
<dbReference type="AlphaFoldDB" id="A0A5S9F705"/>
<proteinExistence type="predicted"/>
<protein>
    <submittedName>
        <fullName evidence="1">Uncharacterized protein</fullName>
    </submittedName>
</protein>
<accession>A0A5S9F705</accession>
<dbReference type="Proteomes" id="UP000326354">
    <property type="component" value="Chromosome"/>
</dbReference>
<dbReference type="RefSeq" id="WP_151971864.1">
    <property type="nucleotide sequence ID" value="NZ_AP019860.1"/>
</dbReference>
<keyword evidence="2" id="KW-1185">Reference proteome</keyword>
<dbReference type="OrthoDB" id="9815928at2"/>
<name>A0A5S9F705_UABAM</name>
<evidence type="ECO:0000313" key="2">
    <source>
        <dbReference type="Proteomes" id="UP000326354"/>
    </source>
</evidence>
<reference evidence="1 2" key="1">
    <citation type="submission" date="2019-08" db="EMBL/GenBank/DDBJ databases">
        <title>Complete genome sequence of Candidatus Uab amorphum.</title>
        <authorList>
            <person name="Shiratori T."/>
            <person name="Suzuki S."/>
            <person name="Kakizawa Y."/>
            <person name="Ishida K."/>
        </authorList>
    </citation>
    <scope>NUCLEOTIDE SEQUENCE [LARGE SCALE GENOMIC DNA]</scope>
    <source>
        <strain evidence="1 2">SRT547</strain>
    </source>
</reference>
<dbReference type="KEGG" id="uam:UABAM_06286"/>
<dbReference type="EMBL" id="AP019860">
    <property type="protein sequence ID" value="BBM87871.1"/>
    <property type="molecule type" value="Genomic_DNA"/>
</dbReference>
<organism evidence="1 2">
    <name type="scientific">Uabimicrobium amorphum</name>
    <dbReference type="NCBI Taxonomy" id="2596890"/>
    <lineage>
        <taxon>Bacteria</taxon>
        <taxon>Pseudomonadati</taxon>
        <taxon>Planctomycetota</taxon>
        <taxon>Candidatus Uabimicrobiia</taxon>
        <taxon>Candidatus Uabimicrobiales</taxon>
        <taxon>Candidatus Uabimicrobiaceae</taxon>
        <taxon>Candidatus Uabimicrobium</taxon>
    </lineage>
</organism>
<evidence type="ECO:0000313" key="1">
    <source>
        <dbReference type="EMBL" id="BBM87871.1"/>
    </source>
</evidence>
<dbReference type="Gene3D" id="3.90.1720.10">
    <property type="entry name" value="endopeptidase domain like (from Nostoc punctiforme)"/>
    <property type="match status" value="1"/>
</dbReference>
<gene>
    <name evidence="1" type="ORF">UABAM_06286</name>
</gene>